<dbReference type="PROSITE" id="PS51192">
    <property type="entry name" value="HELICASE_ATP_BIND_1"/>
    <property type="match status" value="1"/>
</dbReference>
<evidence type="ECO:0000259" key="6">
    <source>
        <dbReference type="PROSITE" id="PS51194"/>
    </source>
</evidence>
<dbReference type="PANTHER" id="PTHR47961">
    <property type="entry name" value="DNA POLYMERASE THETA, PUTATIVE (AFU_ORTHOLOGUE AFUA_1G05260)-RELATED"/>
    <property type="match status" value="1"/>
</dbReference>
<dbReference type="InterPro" id="IPR001650">
    <property type="entry name" value="Helicase_C-like"/>
</dbReference>
<dbReference type="GO" id="GO:0016787">
    <property type="term" value="F:hydrolase activity"/>
    <property type="evidence" value="ECO:0007669"/>
    <property type="project" value="UniProtKB-KW"/>
</dbReference>
<name>A0A2H3KUW7_9FLAO</name>
<organism evidence="7 8">
    <name type="scientific">Flavobacterium branchiophilum</name>
    <dbReference type="NCBI Taxonomy" id="55197"/>
    <lineage>
        <taxon>Bacteria</taxon>
        <taxon>Pseudomonadati</taxon>
        <taxon>Bacteroidota</taxon>
        <taxon>Flavobacteriia</taxon>
        <taxon>Flavobacteriales</taxon>
        <taxon>Flavobacteriaceae</taxon>
        <taxon>Flavobacterium</taxon>
    </lineage>
</organism>
<dbReference type="Pfam" id="PF00270">
    <property type="entry name" value="DEAD"/>
    <property type="match status" value="1"/>
</dbReference>
<dbReference type="InterPro" id="IPR050474">
    <property type="entry name" value="Hel308_SKI2-like"/>
</dbReference>
<gene>
    <name evidence="7" type="ORF">B0A77_01180</name>
</gene>
<dbReference type="GO" id="GO:0003676">
    <property type="term" value="F:nucleic acid binding"/>
    <property type="evidence" value="ECO:0007669"/>
    <property type="project" value="InterPro"/>
</dbReference>
<dbReference type="EMBL" id="PCMW01000007">
    <property type="protein sequence ID" value="PDS26857.1"/>
    <property type="molecule type" value="Genomic_DNA"/>
</dbReference>
<dbReference type="SMART" id="SM00490">
    <property type="entry name" value="HELICc"/>
    <property type="match status" value="1"/>
</dbReference>
<dbReference type="SUPFAM" id="SSF52540">
    <property type="entry name" value="P-loop containing nucleoside triphosphate hydrolases"/>
    <property type="match status" value="2"/>
</dbReference>
<accession>A0A2H3KUW7</accession>
<evidence type="ECO:0000256" key="1">
    <source>
        <dbReference type="ARBA" id="ARBA00022741"/>
    </source>
</evidence>
<reference evidence="7 8" key="1">
    <citation type="submission" date="2017-09" db="EMBL/GenBank/DDBJ databases">
        <title>Whole genomes of Flavobacteriaceae.</title>
        <authorList>
            <person name="Stine C."/>
            <person name="Li C."/>
            <person name="Tadesse D."/>
        </authorList>
    </citation>
    <scope>NUCLEOTIDE SEQUENCE [LARGE SCALE GENOMIC DNA]</scope>
    <source>
        <strain evidence="7 8">ATCC 35036</strain>
    </source>
</reference>
<dbReference type="InterPro" id="IPR027417">
    <property type="entry name" value="P-loop_NTPase"/>
</dbReference>
<evidence type="ECO:0000256" key="2">
    <source>
        <dbReference type="ARBA" id="ARBA00022801"/>
    </source>
</evidence>
<evidence type="ECO:0000256" key="4">
    <source>
        <dbReference type="ARBA" id="ARBA00022840"/>
    </source>
</evidence>
<dbReference type="AlphaFoldDB" id="A0A2H3KUW7"/>
<sequence length="683" mass="79390">MINQTKREEVIKLLDESSENVNLEDLFLYDLSPYYIEKQNNSFFSKQLEYQKERDLLNHYSRNNISFTSEQKRIYNEIVDKNNNRIIISAPTSFGKTMLVKEYIFNEQPEIIVFIVPTNSLADELISDFVQIYTNLGYTIYDTVKENSEIQKKSIFIGTQEKFYQIYQNHNIEIDLFIIDEAYKLGDNINGSREVILNRAFIDTTNKAKRTILLLPLVNSIEGIASLNFKILKSEYAPVAKNFTSIIDTDFNSNMIRKISDDKESNLVYFNSPNEAEDFYLKSLNDFIAENIVSNEWIERVETDFHKDWIPINAIRNGIGIHYGPMPKFIQKKVIDLFNKGTIKTVLATSSIIEGVNTPTKNIFITTPKDILGGKENKNVIKFKNLIGRAGRLGIHKVGNVYFMNKHKDVFDIVNIPYTDIDLKIIVENESEVVQINRESEFNSFNSESNQDKGDNTFESNRPKTIHSLNESNFGNVPVEKLSEILNKHGFTIDQVKKLIEYNKEDKINIFGILGKLKSSDTYLHSINAIIDKKNESITDILEDLKTNSKFKKIPDSKLISIIIKMIYNVIPHKIIPALDFVIELNDVYFKYNKKTLFSRENIKEANLKKVLFFNKYIGEEVTNIEESKKVMSKLFEYGIPYFRVRNHINKIVRNVPENFSVYDIKSIIFEDDSMKDLRIYFE</sequence>
<keyword evidence="4" id="KW-0067">ATP-binding</keyword>
<keyword evidence="2" id="KW-0378">Hydrolase</keyword>
<keyword evidence="3" id="KW-0347">Helicase</keyword>
<protein>
    <recommendedName>
        <fullName evidence="9">DEAD/DEAH box helicase</fullName>
    </recommendedName>
</protein>
<dbReference type="SMART" id="SM00487">
    <property type="entry name" value="DEXDc"/>
    <property type="match status" value="1"/>
</dbReference>
<feature type="domain" description="Helicase ATP-binding" evidence="5">
    <location>
        <begin position="77"/>
        <end position="214"/>
    </location>
</feature>
<dbReference type="RefSeq" id="WP_097553265.1">
    <property type="nucleotide sequence ID" value="NZ_PCMW01000007.1"/>
</dbReference>
<dbReference type="PROSITE" id="PS51194">
    <property type="entry name" value="HELICASE_CTER"/>
    <property type="match status" value="1"/>
</dbReference>
<dbReference type="GO" id="GO:0005524">
    <property type="term" value="F:ATP binding"/>
    <property type="evidence" value="ECO:0007669"/>
    <property type="project" value="UniProtKB-KW"/>
</dbReference>
<dbReference type="OrthoDB" id="9812126at2"/>
<dbReference type="Proteomes" id="UP000220828">
    <property type="component" value="Unassembled WGS sequence"/>
</dbReference>
<comment type="caution">
    <text evidence="7">The sequence shown here is derived from an EMBL/GenBank/DDBJ whole genome shotgun (WGS) entry which is preliminary data.</text>
</comment>
<evidence type="ECO:0000313" key="8">
    <source>
        <dbReference type="Proteomes" id="UP000220828"/>
    </source>
</evidence>
<dbReference type="Pfam" id="PF00271">
    <property type="entry name" value="Helicase_C"/>
    <property type="match status" value="1"/>
</dbReference>
<evidence type="ECO:0000259" key="5">
    <source>
        <dbReference type="PROSITE" id="PS51192"/>
    </source>
</evidence>
<dbReference type="InterPro" id="IPR011545">
    <property type="entry name" value="DEAD/DEAH_box_helicase_dom"/>
</dbReference>
<evidence type="ECO:0000313" key="7">
    <source>
        <dbReference type="EMBL" id="PDS26857.1"/>
    </source>
</evidence>
<feature type="domain" description="Helicase C-terminal" evidence="6">
    <location>
        <begin position="254"/>
        <end position="434"/>
    </location>
</feature>
<keyword evidence="1" id="KW-0547">Nucleotide-binding</keyword>
<evidence type="ECO:0008006" key="9">
    <source>
        <dbReference type="Google" id="ProtNLM"/>
    </source>
</evidence>
<dbReference type="InterPro" id="IPR014001">
    <property type="entry name" value="Helicase_ATP-bd"/>
</dbReference>
<dbReference type="Gene3D" id="3.40.50.300">
    <property type="entry name" value="P-loop containing nucleotide triphosphate hydrolases"/>
    <property type="match status" value="2"/>
</dbReference>
<proteinExistence type="predicted"/>
<dbReference type="GO" id="GO:0004386">
    <property type="term" value="F:helicase activity"/>
    <property type="evidence" value="ECO:0007669"/>
    <property type="project" value="UniProtKB-KW"/>
</dbReference>
<evidence type="ECO:0000256" key="3">
    <source>
        <dbReference type="ARBA" id="ARBA00022806"/>
    </source>
</evidence>
<dbReference type="PANTHER" id="PTHR47961:SF6">
    <property type="entry name" value="DNA-DIRECTED DNA POLYMERASE"/>
    <property type="match status" value="1"/>
</dbReference>